<dbReference type="EMBL" id="KL142367">
    <property type="protein sequence ID" value="KDR85466.1"/>
    <property type="molecule type" value="Genomic_DNA"/>
</dbReference>
<dbReference type="AlphaFoldDB" id="A0A067TQN8"/>
<evidence type="ECO:0000259" key="2">
    <source>
        <dbReference type="Pfam" id="PF20236"/>
    </source>
</evidence>
<evidence type="ECO:0000256" key="1">
    <source>
        <dbReference type="SAM" id="MobiDB-lite"/>
    </source>
</evidence>
<feature type="region of interest" description="Disordered" evidence="1">
    <location>
        <begin position="24"/>
        <end position="45"/>
    </location>
</feature>
<sequence length="251" mass="27864">MILPEGKASKLSLSTLDTLSSIEGSSAQSSSKALPPPPRYLEKHPKTQVTYTFTPQTNPANSMIMNPPNYLNDYPSYYISVNMNCFTPFSYITTVRRDGWDGEIIGDFEMGIPGSRKLGTVCLHGNECPIDEILESNPKVFRGGSYLWKSKGDLGPSTVNLHWEESSAASSSILSCFLGKEKMVTNDLARFMPSTILRRPGRPTDFTRLDVTPQGHDYLDEIVMSVLVIERIRTSPSALKDLPASVFKEIF</sequence>
<dbReference type="Proteomes" id="UP000027222">
    <property type="component" value="Unassembled WGS sequence"/>
</dbReference>
<keyword evidence="4" id="KW-1185">Reference proteome</keyword>
<dbReference type="Pfam" id="PF20236">
    <property type="entry name" value="DUF6593"/>
    <property type="match status" value="1"/>
</dbReference>
<name>A0A067TQN8_GALM3</name>
<dbReference type="InterPro" id="IPR046528">
    <property type="entry name" value="DUF6593"/>
</dbReference>
<accession>A0A067TQN8</accession>
<proteinExistence type="predicted"/>
<gene>
    <name evidence="3" type="ORF">GALMADRAFT_234354</name>
</gene>
<evidence type="ECO:0000313" key="3">
    <source>
        <dbReference type="EMBL" id="KDR85466.1"/>
    </source>
</evidence>
<reference evidence="4" key="1">
    <citation type="journal article" date="2014" name="Proc. Natl. Acad. Sci. U.S.A.">
        <title>Extensive sampling of basidiomycete genomes demonstrates inadequacy of the white-rot/brown-rot paradigm for wood decay fungi.</title>
        <authorList>
            <person name="Riley R."/>
            <person name="Salamov A.A."/>
            <person name="Brown D.W."/>
            <person name="Nagy L.G."/>
            <person name="Floudas D."/>
            <person name="Held B.W."/>
            <person name="Levasseur A."/>
            <person name="Lombard V."/>
            <person name="Morin E."/>
            <person name="Otillar R."/>
            <person name="Lindquist E.A."/>
            <person name="Sun H."/>
            <person name="LaButti K.M."/>
            <person name="Schmutz J."/>
            <person name="Jabbour D."/>
            <person name="Luo H."/>
            <person name="Baker S.E."/>
            <person name="Pisabarro A.G."/>
            <person name="Walton J.D."/>
            <person name="Blanchette R.A."/>
            <person name="Henrissat B."/>
            <person name="Martin F."/>
            <person name="Cullen D."/>
            <person name="Hibbett D.S."/>
            <person name="Grigoriev I.V."/>
        </authorList>
    </citation>
    <scope>NUCLEOTIDE SEQUENCE [LARGE SCALE GENOMIC DNA]</scope>
    <source>
        <strain evidence="4">CBS 339.88</strain>
    </source>
</reference>
<organism evidence="3 4">
    <name type="scientific">Galerina marginata (strain CBS 339.88)</name>
    <dbReference type="NCBI Taxonomy" id="685588"/>
    <lineage>
        <taxon>Eukaryota</taxon>
        <taxon>Fungi</taxon>
        <taxon>Dikarya</taxon>
        <taxon>Basidiomycota</taxon>
        <taxon>Agaricomycotina</taxon>
        <taxon>Agaricomycetes</taxon>
        <taxon>Agaricomycetidae</taxon>
        <taxon>Agaricales</taxon>
        <taxon>Agaricineae</taxon>
        <taxon>Strophariaceae</taxon>
        <taxon>Galerina</taxon>
    </lineage>
</organism>
<dbReference type="HOGENOM" id="CLU_094652_0_0_1"/>
<feature type="domain" description="DUF6593" evidence="2">
    <location>
        <begin position="91"/>
        <end position="233"/>
    </location>
</feature>
<dbReference type="OrthoDB" id="3174721at2759"/>
<evidence type="ECO:0000313" key="4">
    <source>
        <dbReference type="Proteomes" id="UP000027222"/>
    </source>
</evidence>
<protein>
    <recommendedName>
        <fullName evidence="2">DUF6593 domain-containing protein</fullName>
    </recommendedName>
</protein>